<keyword evidence="3 8" id="KW-1134">Transmembrane beta strand</keyword>
<dbReference type="RefSeq" id="WP_265765182.1">
    <property type="nucleotide sequence ID" value="NZ_JAGGJA010000003.1"/>
</dbReference>
<dbReference type="InterPro" id="IPR008969">
    <property type="entry name" value="CarboxyPept-like_regulatory"/>
</dbReference>
<evidence type="ECO:0000256" key="3">
    <source>
        <dbReference type="ARBA" id="ARBA00022452"/>
    </source>
</evidence>
<accession>A0ABT3PKK0</accession>
<evidence type="ECO:0000256" key="2">
    <source>
        <dbReference type="ARBA" id="ARBA00022448"/>
    </source>
</evidence>
<evidence type="ECO:0000256" key="5">
    <source>
        <dbReference type="ARBA" id="ARBA00023077"/>
    </source>
</evidence>
<proteinExistence type="inferred from homology"/>
<dbReference type="InterPro" id="IPR036942">
    <property type="entry name" value="Beta-barrel_TonB_sf"/>
</dbReference>
<name>A0ABT3PKK0_9BACT</name>
<keyword evidence="2 8" id="KW-0813">Transport</keyword>
<dbReference type="InterPro" id="IPR012910">
    <property type="entry name" value="Plug_dom"/>
</dbReference>
<reference evidence="12 13" key="1">
    <citation type="submission" date="2021-03" db="EMBL/GenBank/DDBJ databases">
        <title>Aliifodinibius sp. nov., a new bacterium isolated from saline soil.</title>
        <authorList>
            <person name="Galisteo C."/>
            <person name="De La Haba R."/>
            <person name="Sanchez-Porro C."/>
            <person name="Ventosa A."/>
        </authorList>
    </citation>
    <scope>NUCLEOTIDE SEQUENCE [LARGE SCALE GENOMIC DNA]</scope>
    <source>
        <strain evidence="12 13">1BSP15-2V2</strain>
    </source>
</reference>
<evidence type="ECO:0000256" key="8">
    <source>
        <dbReference type="PROSITE-ProRule" id="PRU01360"/>
    </source>
</evidence>
<dbReference type="InterPro" id="IPR000531">
    <property type="entry name" value="Beta-barrel_TonB"/>
</dbReference>
<dbReference type="Pfam" id="PF07715">
    <property type="entry name" value="Plug"/>
    <property type="match status" value="1"/>
</dbReference>
<dbReference type="Pfam" id="PF13715">
    <property type="entry name" value="CarbopepD_reg_2"/>
    <property type="match status" value="1"/>
</dbReference>
<keyword evidence="5 9" id="KW-0798">TonB box</keyword>
<dbReference type="InterPro" id="IPR023997">
    <property type="entry name" value="TonB-dep_OMP_SusC/RagA_CS"/>
</dbReference>
<evidence type="ECO:0000256" key="7">
    <source>
        <dbReference type="ARBA" id="ARBA00023237"/>
    </source>
</evidence>
<evidence type="ECO:0000313" key="12">
    <source>
        <dbReference type="EMBL" id="MCW9706476.1"/>
    </source>
</evidence>
<dbReference type="EMBL" id="JAGGJA010000003">
    <property type="protein sequence ID" value="MCW9706476.1"/>
    <property type="molecule type" value="Genomic_DNA"/>
</dbReference>
<evidence type="ECO:0000259" key="11">
    <source>
        <dbReference type="Pfam" id="PF07715"/>
    </source>
</evidence>
<evidence type="ECO:0000256" key="9">
    <source>
        <dbReference type="RuleBase" id="RU003357"/>
    </source>
</evidence>
<evidence type="ECO:0000256" key="6">
    <source>
        <dbReference type="ARBA" id="ARBA00023136"/>
    </source>
</evidence>
<protein>
    <submittedName>
        <fullName evidence="12">TonB-dependent receptor</fullName>
    </submittedName>
</protein>
<keyword evidence="12" id="KW-0675">Receptor</keyword>
<dbReference type="InterPro" id="IPR023996">
    <property type="entry name" value="TonB-dep_OMP_SusC/RagA"/>
</dbReference>
<sequence length="1177" mass="131467">MKRLILFFILCGIVGQMPTKAQDLGEVLTLQRNNVNLQEVIPLKEQLDLIEKEYQTTFIYKSHLVEQKFVKRQKPRDKKLATVLRNLLDPLYLKFEQIGNKNFIILPAEKPEPQLDEEISGIVTDASNGETLPGVNIMVKGTTKGTTTGSNGEFNLMVPTLQDTLVFSFVGFQTREVPIAGRNSLEVDLQAQAVTGDEVVVVGYGTQERADLTSSISTVDVEKTLESRPITDLARGLQGSVAGLTVTNATGEIGTNSSITLRGLQGSLNSPGGASPLILVDGVEVESLNQINPENIESISVLKDAASTAIYGSRAAWGAVLIKTKLGDKNSVPQINYSNSFSFATPTNDLNLAPAAEGTEMAFNALQRSNPSTNVFGVVGMYFDETAIQKMREWEEQYGDQNLSDEMVMGRDFEIRDGRLFFYRPWDAGDKFMKEWTPMQKHNLGVSGGTEATTYNIGLGYLGQEGVLDISNDKWQRYNVDIGLQADVNNWLDARGKFMFAQTERTRPYTNYGAIYDSWYYLYRWPRTYPYGTYEGRPFRSAVTGIKQASESLYTSSLSRITVGGTATLTEGLTIDTDFTYNRKEDHLDQTGGNIQGYNFWAGGGNLNYGTYSSPTFNNVNYTSDWTRRSNLRAVATYENDLDEHSVKILAGGEAEQFDFTSQYSERQGLLDPSKGEIDLANGDQFVNGARTNWSTVGFFGRINYSFEDTYLLQLNARYDGSSRFPSNQRWGFFPSVSAGYKISEESFMDFSKPALTFLKLRASYGSVGNNAVGAYPYIATMGSYGSDWLISGSEDEVTFGTPGAVSTSLTWETVTTLDFGFDARFFEDQLNLTFDWYDRTTSDMLSAGITLPSTFGTGSPRRNYGELQTRGWELEIGWNHSFENEGYLNLTGTLSNFTEEITKYANTTQGIGSYRTGRILGEIWGYETDRLFTRDDFQQDASGNLLTDEDGEYLLKEGIPDQSLLEDGSFSFGPGDVKFKDLNGDGKITYGSNTVDDPGDQKVIGNSTPKFQYGLRIGGGWKGFDLSVFLQGVGKREFWANGPVFVPGYRPWEGWFENQLDYWTPENKDAFYPRPTNQLQSSYTRNFRPQTRYILDMSYFRMKNITIGYTLPKSITSKVKIGSLRVYVSGENLFEFDNVNVPLDPETNYTDTGRAGSFGRVYPFQRVISAGLNMKF</sequence>
<dbReference type="Gene3D" id="2.40.170.20">
    <property type="entry name" value="TonB-dependent receptor, beta-barrel domain"/>
    <property type="match status" value="1"/>
</dbReference>
<dbReference type="SUPFAM" id="SSF56935">
    <property type="entry name" value="Porins"/>
    <property type="match status" value="1"/>
</dbReference>
<dbReference type="Proteomes" id="UP001207918">
    <property type="component" value="Unassembled WGS sequence"/>
</dbReference>
<keyword evidence="13" id="KW-1185">Reference proteome</keyword>
<dbReference type="NCBIfam" id="TIGR04056">
    <property type="entry name" value="OMP_RagA_SusC"/>
    <property type="match status" value="1"/>
</dbReference>
<comment type="caution">
    <text evidence="12">The sequence shown here is derived from an EMBL/GenBank/DDBJ whole genome shotgun (WGS) entry which is preliminary data.</text>
</comment>
<feature type="domain" description="TonB-dependent receptor plug" evidence="11">
    <location>
        <begin position="210"/>
        <end position="318"/>
    </location>
</feature>
<dbReference type="InterPro" id="IPR037066">
    <property type="entry name" value="Plug_dom_sf"/>
</dbReference>
<dbReference type="Gene3D" id="2.170.130.10">
    <property type="entry name" value="TonB-dependent receptor, plug domain"/>
    <property type="match status" value="1"/>
</dbReference>
<dbReference type="PROSITE" id="PS52016">
    <property type="entry name" value="TONB_DEPENDENT_REC_3"/>
    <property type="match status" value="1"/>
</dbReference>
<dbReference type="NCBIfam" id="TIGR04057">
    <property type="entry name" value="SusC_RagA_signa"/>
    <property type="match status" value="1"/>
</dbReference>
<evidence type="ECO:0000313" key="13">
    <source>
        <dbReference type="Proteomes" id="UP001207918"/>
    </source>
</evidence>
<dbReference type="Gene3D" id="2.60.40.1120">
    <property type="entry name" value="Carboxypeptidase-like, regulatory domain"/>
    <property type="match status" value="1"/>
</dbReference>
<comment type="subcellular location">
    <subcellularLocation>
        <location evidence="1 8">Cell outer membrane</location>
        <topology evidence="1 8">Multi-pass membrane protein</topology>
    </subcellularLocation>
</comment>
<keyword evidence="4 8" id="KW-0812">Transmembrane</keyword>
<comment type="similarity">
    <text evidence="8 9">Belongs to the TonB-dependent receptor family.</text>
</comment>
<keyword evidence="6 8" id="KW-0472">Membrane</keyword>
<gene>
    <name evidence="12" type="ORF">J6I44_06400</name>
</gene>
<organism evidence="12 13">
    <name type="scientific">Fodinibius salsisoli</name>
    <dbReference type="NCBI Taxonomy" id="2820877"/>
    <lineage>
        <taxon>Bacteria</taxon>
        <taxon>Pseudomonadati</taxon>
        <taxon>Balneolota</taxon>
        <taxon>Balneolia</taxon>
        <taxon>Balneolales</taxon>
        <taxon>Balneolaceae</taxon>
        <taxon>Fodinibius</taxon>
    </lineage>
</organism>
<evidence type="ECO:0000256" key="4">
    <source>
        <dbReference type="ARBA" id="ARBA00022692"/>
    </source>
</evidence>
<evidence type="ECO:0000256" key="1">
    <source>
        <dbReference type="ARBA" id="ARBA00004571"/>
    </source>
</evidence>
<keyword evidence="7 8" id="KW-0998">Cell outer membrane</keyword>
<dbReference type="SUPFAM" id="SSF49464">
    <property type="entry name" value="Carboxypeptidase regulatory domain-like"/>
    <property type="match status" value="1"/>
</dbReference>
<dbReference type="Pfam" id="PF00593">
    <property type="entry name" value="TonB_dep_Rec_b-barrel"/>
    <property type="match status" value="1"/>
</dbReference>
<evidence type="ECO:0000259" key="10">
    <source>
        <dbReference type="Pfam" id="PF00593"/>
    </source>
</evidence>
<dbReference type="InterPro" id="IPR039426">
    <property type="entry name" value="TonB-dep_rcpt-like"/>
</dbReference>
<feature type="domain" description="TonB-dependent receptor-like beta-barrel" evidence="10">
    <location>
        <begin position="512"/>
        <end position="1022"/>
    </location>
</feature>